<keyword evidence="1" id="KW-1133">Transmembrane helix</keyword>
<evidence type="ECO:0000313" key="2">
    <source>
        <dbReference type="EMBL" id="KAL3822091.1"/>
    </source>
</evidence>
<keyword evidence="3" id="KW-1185">Reference proteome</keyword>
<sequence length="111" mass="11869">MSTFAAIGAVRTVVRRATTTTAVALTSGIVSASMFLYYTNADRRLALGREMHFWRTFGPVIFDYWWNASISSPKVLLMTSFAFDADGNARGVPIGGRGIGGVAGAVLSSEE</sequence>
<accession>A0ABD3SCD2</accession>
<keyword evidence="1" id="KW-0472">Membrane</keyword>
<dbReference type="AlphaFoldDB" id="A0ABD3SCD2"/>
<dbReference type="Proteomes" id="UP001530377">
    <property type="component" value="Unassembled WGS sequence"/>
</dbReference>
<keyword evidence="1" id="KW-0812">Transmembrane</keyword>
<protein>
    <submittedName>
        <fullName evidence="2">Uncharacterized protein</fullName>
    </submittedName>
</protein>
<name>A0ABD3SCD2_9STRA</name>
<evidence type="ECO:0000313" key="3">
    <source>
        <dbReference type="Proteomes" id="UP001530377"/>
    </source>
</evidence>
<proteinExistence type="predicted"/>
<gene>
    <name evidence="2" type="ORF">ACHAXA_000159</name>
</gene>
<comment type="caution">
    <text evidence="2">The sequence shown here is derived from an EMBL/GenBank/DDBJ whole genome shotgun (WGS) entry which is preliminary data.</text>
</comment>
<dbReference type="EMBL" id="JALLPB020000075">
    <property type="protein sequence ID" value="KAL3822091.1"/>
    <property type="molecule type" value="Genomic_DNA"/>
</dbReference>
<organism evidence="2 3">
    <name type="scientific">Cyclostephanos tholiformis</name>
    <dbReference type="NCBI Taxonomy" id="382380"/>
    <lineage>
        <taxon>Eukaryota</taxon>
        <taxon>Sar</taxon>
        <taxon>Stramenopiles</taxon>
        <taxon>Ochrophyta</taxon>
        <taxon>Bacillariophyta</taxon>
        <taxon>Coscinodiscophyceae</taxon>
        <taxon>Thalassiosirophycidae</taxon>
        <taxon>Stephanodiscales</taxon>
        <taxon>Stephanodiscaceae</taxon>
        <taxon>Cyclostephanos</taxon>
    </lineage>
</organism>
<evidence type="ECO:0000256" key="1">
    <source>
        <dbReference type="SAM" id="Phobius"/>
    </source>
</evidence>
<feature type="transmembrane region" description="Helical" evidence="1">
    <location>
        <begin position="20"/>
        <end position="39"/>
    </location>
</feature>
<reference evidence="2 3" key="1">
    <citation type="submission" date="2024-10" db="EMBL/GenBank/DDBJ databases">
        <title>Updated reference genomes for cyclostephanoid diatoms.</title>
        <authorList>
            <person name="Roberts W.R."/>
            <person name="Alverson A.J."/>
        </authorList>
    </citation>
    <scope>NUCLEOTIDE SEQUENCE [LARGE SCALE GENOMIC DNA]</scope>
    <source>
        <strain evidence="2 3">AJA228-03</strain>
    </source>
</reference>